<comment type="caution">
    <text evidence="2">The sequence shown here is derived from an EMBL/GenBank/DDBJ whole genome shotgun (WGS) entry which is preliminary data.</text>
</comment>
<proteinExistence type="predicted"/>
<keyword evidence="3" id="KW-1185">Reference proteome</keyword>
<dbReference type="SUPFAM" id="SSF56219">
    <property type="entry name" value="DNase I-like"/>
    <property type="match status" value="1"/>
</dbReference>
<feature type="domain" description="Reverse transcriptase" evidence="1">
    <location>
        <begin position="480"/>
        <end position="746"/>
    </location>
</feature>
<dbReference type="Gene3D" id="3.60.10.10">
    <property type="entry name" value="Endonuclease/exonuclease/phosphatase"/>
    <property type="match status" value="1"/>
</dbReference>
<dbReference type="InterPro" id="IPR005135">
    <property type="entry name" value="Endo/exonuclease/phosphatase"/>
</dbReference>
<dbReference type="CDD" id="cd01650">
    <property type="entry name" value="RT_nLTR_like"/>
    <property type="match status" value="1"/>
</dbReference>
<dbReference type="Pfam" id="PF03372">
    <property type="entry name" value="Exo_endo_phos"/>
    <property type="match status" value="1"/>
</dbReference>
<evidence type="ECO:0000313" key="3">
    <source>
        <dbReference type="Proteomes" id="UP000235965"/>
    </source>
</evidence>
<reference evidence="2 3" key="1">
    <citation type="submission" date="2017-12" db="EMBL/GenBank/DDBJ databases">
        <title>Hemimetabolous genomes reveal molecular basis of termite eusociality.</title>
        <authorList>
            <person name="Harrison M.C."/>
            <person name="Jongepier E."/>
            <person name="Robertson H.M."/>
            <person name="Arning N."/>
            <person name="Bitard-Feildel T."/>
            <person name="Chao H."/>
            <person name="Childers C.P."/>
            <person name="Dinh H."/>
            <person name="Doddapaneni H."/>
            <person name="Dugan S."/>
            <person name="Gowin J."/>
            <person name="Greiner C."/>
            <person name="Han Y."/>
            <person name="Hu H."/>
            <person name="Hughes D.S.T."/>
            <person name="Huylmans A.-K."/>
            <person name="Kemena C."/>
            <person name="Kremer L.P.M."/>
            <person name="Lee S.L."/>
            <person name="Lopez-Ezquerra A."/>
            <person name="Mallet L."/>
            <person name="Monroy-Kuhn J.M."/>
            <person name="Moser A."/>
            <person name="Murali S.C."/>
            <person name="Muzny D.M."/>
            <person name="Otani S."/>
            <person name="Piulachs M.-D."/>
            <person name="Poelchau M."/>
            <person name="Qu J."/>
            <person name="Schaub F."/>
            <person name="Wada-Katsumata A."/>
            <person name="Worley K.C."/>
            <person name="Xie Q."/>
            <person name="Ylla G."/>
            <person name="Poulsen M."/>
            <person name="Gibbs R.A."/>
            <person name="Schal C."/>
            <person name="Richards S."/>
            <person name="Belles X."/>
            <person name="Korb J."/>
            <person name="Bornberg-Bauer E."/>
        </authorList>
    </citation>
    <scope>NUCLEOTIDE SEQUENCE [LARGE SCALE GENOMIC DNA]</scope>
    <source>
        <tissue evidence="2">Whole body</tissue>
    </source>
</reference>
<keyword evidence="2" id="KW-0808">Transferase</keyword>
<dbReference type="InParanoid" id="A0A2J7Q0S7"/>
<dbReference type="Pfam" id="PF00078">
    <property type="entry name" value="RVT_1"/>
    <property type="match status" value="1"/>
</dbReference>
<keyword evidence="2" id="KW-0548">Nucleotidyltransferase</keyword>
<evidence type="ECO:0000313" key="2">
    <source>
        <dbReference type="EMBL" id="PNF22185.1"/>
    </source>
</evidence>
<dbReference type="Proteomes" id="UP000235965">
    <property type="component" value="Unassembled WGS sequence"/>
</dbReference>
<dbReference type="AlphaFoldDB" id="A0A2J7Q0S7"/>
<dbReference type="PANTHER" id="PTHR36688:SF2">
    <property type="entry name" value="ENDONUCLEASE_EXONUCLEASE_PHOSPHATASE DOMAIN-CONTAINING PROTEIN"/>
    <property type="match status" value="1"/>
</dbReference>
<dbReference type="InterPro" id="IPR036691">
    <property type="entry name" value="Endo/exonu/phosph_ase_sf"/>
</dbReference>
<protein>
    <submittedName>
        <fullName evidence="2">Putative RNA-directed DNA polymerase from transposon X-element</fullName>
    </submittedName>
</protein>
<dbReference type="GO" id="GO:0003964">
    <property type="term" value="F:RNA-directed DNA polymerase activity"/>
    <property type="evidence" value="ECO:0007669"/>
    <property type="project" value="UniProtKB-KW"/>
</dbReference>
<gene>
    <name evidence="2" type="ORF">B7P43_G05060</name>
</gene>
<dbReference type="InterPro" id="IPR043502">
    <property type="entry name" value="DNA/RNA_pol_sf"/>
</dbReference>
<dbReference type="InterPro" id="IPR000477">
    <property type="entry name" value="RT_dom"/>
</dbReference>
<accession>A0A2J7Q0S7</accession>
<name>A0A2J7Q0S7_9NEOP</name>
<dbReference type="SUPFAM" id="SSF56672">
    <property type="entry name" value="DNA/RNA polymerases"/>
    <property type="match status" value="1"/>
</dbReference>
<evidence type="ECO:0000259" key="1">
    <source>
        <dbReference type="PROSITE" id="PS50878"/>
    </source>
</evidence>
<dbReference type="EMBL" id="NEVH01019963">
    <property type="protein sequence ID" value="PNF22185.1"/>
    <property type="molecule type" value="Genomic_DNA"/>
</dbReference>
<dbReference type="PROSITE" id="PS50878">
    <property type="entry name" value="RT_POL"/>
    <property type="match status" value="1"/>
</dbReference>
<dbReference type="STRING" id="105785.A0A2J7Q0S7"/>
<dbReference type="PANTHER" id="PTHR36688">
    <property type="entry name" value="ENDO/EXONUCLEASE/PHOSPHATASE DOMAIN-CONTAINING PROTEIN"/>
    <property type="match status" value="1"/>
</dbReference>
<keyword evidence="2" id="KW-0695">RNA-directed DNA polymerase</keyword>
<dbReference type="InterPro" id="IPR052560">
    <property type="entry name" value="RdDP_mobile_element"/>
</dbReference>
<sequence>MSPILQIAVWNANGLCQHKNETQMFLLTHNIDILLISETHFTSKTYFHIPHYNTYYTNHPSGTARGGSAILIKTSVQHYLLNPHSHDYLQATSISIDGPSGLVTISAVYLPPNHSLTYDQLTSFYSTLGPRFLVGGDFNAKHTDWGSRLISPRGRLIHKILNLHHYDHLSTGEPTYWPTDRNKLPDLVDFCITKGIPPNYLTAKSCFELSSDHTPILISLSHKTLPSVSHPSLYNKKTNWDYFRLLLSDKLSPNIPLKTAADIEAAVNNLTKLIQWAGWSATPVTHYTPQIALCPLRIKQKILDKRRLRRTWLRFHSPITKRLLNKASQELKQLISEYKNQQFQAYTQNLSPTLSTDYSLWKAVRSIKHITISLPPIRTPQDTWARTNKEKALIFAHHLSTVFHPHPPSISLEDEINLLRPLDIPYQLEPPPKPFKQSEILTIINTLKPKTSPGFDLITAKILQNLPPNCIKNLTQIINASIRLCYFPNQWKVAQIILILKPGKPTDLPSSYRPISLLPTLSKVFEKLIFQRLLPIVETQHILPDHQFGFRYQHSTIHQTHRLVNKIHDAIESKQYCSAAFLDITQAFDKVWHIGLHLKLRQLLPLNYFLLLKSYLSNRHFIVKVGDEFSNLSPIHAGVPQGSVLGPLLYLLYTNDLPTSPYTTTATFADDTAILASDPNPVTASLKLQNNLNSIESWLSLWRLKANETKSYHVTFSNRKATCPPVYLCNEPLPQTTEVKYLGFHLDRRLTWKKHIFNKRKHLGILLTKLHWLLGRRSKLTLNNKLLIYKIIIKPVWTYGIQLWGSASNTNIAIFERFQSKALRLLTDAPWYVPNAIIRHDLQIPTVQEEISRLSSKYRSRLNMHINQEVSQLSAPPPLRRLRRHLPHDLPNRFLV</sequence>
<organism evidence="2 3">
    <name type="scientific">Cryptotermes secundus</name>
    <dbReference type="NCBI Taxonomy" id="105785"/>
    <lineage>
        <taxon>Eukaryota</taxon>
        <taxon>Metazoa</taxon>
        <taxon>Ecdysozoa</taxon>
        <taxon>Arthropoda</taxon>
        <taxon>Hexapoda</taxon>
        <taxon>Insecta</taxon>
        <taxon>Pterygota</taxon>
        <taxon>Neoptera</taxon>
        <taxon>Polyneoptera</taxon>
        <taxon>Dictyoptera</taxon>
        <taxon>Blattodea</taxon>
        <taxon>Blattoidea</taxon>
        <taxon>Termitoidae</taxon>
        <taxon>Kalotermitidae</taxon>
        <taxon>Cryptotermitinae</taxon>
        <taxon>Cryptotermes</taxon>
    </lineage>
</organism>